<keyword evidence="1" id="KW-1133">Transmembrane helix</keyword>
<evidence type="ECO:0000313" key="2">
    <source>
        <dbReference type="EMBL" id="KAF6140348.1"/>
    </source>
</evidence>
<dbReference type="PANTHER" id="PTHR31414:SF15">
    <property type="entry name" value="PLASMA MEMBRANE FUSION PROTEIN"/>
    <property type="match status" value="1"/>
</dbReference>
<dbReference type="InterPro" id="IPR040283">
    <property type="entry name" value="DDB_G0292058-like"/>
</dbReference>
<reference evidence="2 3" key="1">
    <citation type="journal article" date="2020" name="IScience">
        <title>Genome Sequencing of the Endangered Kingdonia uniflora (Circaeasteraceae, Ranunculales) Reveals Potential Mechanisms of Evolutionary Specialization.</title>
        <authorList>
            <person name="Sun Y."/>
            <person name="Deng T."/>
            <person name="Zhang A."/>
            <person name="Moore M.J."/>
            <person name="Landis J.B."/>
            <person name="Lin N."/>
            <person name="Zhang H."/>
            <person name="Zhang X."/>
            <person name="Huang J."/>
            <person name="Zhang X."/>
            <person name="Sun H."/>
            <person name="Wang H."/>
        </authorList>
    </citation>
    <scope>NUCLEOTIDE SEQUENCE [LARGE SCALE GENOMIC DNA]</scope>
    <source>
        <strain evidence="2">TB1705</strain>
        <tissue evidence="2">Leaf</tissue>
    </source>
</reference>
<keyword evidence="3" id="KW-1185">Reference proteome</keyword>
<sequence length="272" mass="30258">MHQSECLSSLPACVPPKKYLINYSLCTSVAADTCVAMDQWVQHPAAHTALDDILPCVDAATANATLFESKEVTVQLVNVVNQVITTVSNINVPPNLKPLYFNQSGPLMPILCNPFHPDMTDRNCSVGEVDLTNASQVWQKYVCEVSADGICTTVGRVTPQIYNQMTAAVSVSYGLYRYGPFLVQLEDCMFVRETFTKISGEHCPGLRKYTNWIYIGLVLVSASVMLSLIFWVIYARERRHRVYTKQFIVGSGRGPLVEENSRGPLVEENKDP</sequence>
<comment type="caution">
    <text evidence="2">The sequence shown here is derived from an EMBL/GenBank/DDBJ whole genome shotgun (WGS) entry which is preliminary data.</text>
</comment>
<dbReference type="GO" id="GO:0009506">
    <property type="term" value="C:plasmodesma"/>
    <property type="evidence" value="ECO:0007669"/>
    <property type="project" value="TreeGrafter"/>
</dbReference>
<protein>
    <submittedName>
        <fullName evidence="2">Uncharacterized protein</fullName>
    </submittedName>
</protein>
<dbReference type="EMBL" id="JACGCM010002391">
    <property type="protein sequence ID" value="KAF6140348.1"/>
    <property type="molecule type" value="Genomic_DNA"/>
</dbReference>
<dbReference type="OrthoDB" id="1937321at2759"/>
<dbReference type="GO" id="GO:0005886">
    <property type="term" value="C:plasma membrane"/>
    <property type="evidence" value="ECO:0007669"/>
    <property type="project" value="TreeGrafter"/>
</dbReference>
<keyword evidence="1" id="KW-0472">Membrane</keyword>
<dbReference type="Proteomes" id="UP000541444">
    <property type="component" value="Unassembled WGS sequence"/>
</dbReference>
<feature type="transmembrane region" description="Helical" evidence="1">
    <location>
        <begin position="212"/>
        <end position="235"/>
    </location>
</feature>
<dbReference type="PANTHER" id="PTHR31414">
    <property type="entry name" value="TRANSMEMBRANE PROTEIN DDB_G0292058"/>
    <property type="match status" value="1"/>
</dbReference>
<evidence type="ECO:0000256" key="1">
    <source>
        <dbReference type="SAM" id="Phobius"/>
    </source>
</evidence>
<evidence type="ECO:0000313" key="3">
    <source>
        <dbReference type="Proteomes" id="UP000541444"/>
    </source>
</evidence>
<dbReference type="AlphaFoldDB" id="A0A7J7LCN5"/>
<name>A0A7J7LCN5_9MAGN</name>
<gene>
    <name evidence="2" type="ORF">GIB67_011367</name>
</gene>
<keyword evidence="1" id="KW-0812">Transmembrane</keyword>
<proteinExistence type="predicted"/>
<accession>A0A7J7LCN5</accession>
<organism evidence="2 3">
    <name type="scientific">Kingdonia uniflora</name>
    <dbReference type="NCBI Taxonomy" id="39325"/>
    <lineage>
        <taxon>Eukaryota</taxon>
        <taxon>Viridiplantae</taxon>
        <taxon>Streptophyta</taxon>
        <taxon>Embryophyta</taxon>
        <taxon>Tracheophyta</taxon>
        <taxon>Spermatophyta</taxon>
        <taxon>Magnoliopsida</taxon>
        <taxon>Ranunculales</taxon>
        <taxon>Circaeasteraceae</taxon>
        <taxon>Kingdonia</taxon>
    </lineage>
</organism>